<dbReference type="PANTHER" id="PTHR35528">
    <property type="entry name" value="BLL1675 PROTEIN"/>
    <property type="match status" value="1"/>
</dbReference>
<sequence length="159" mass="18316">MRTYVKVKGKWCYLYRAIDANGNLVDSRLSEKRDMEAAQQFFKQALAVVGHTPERVTTDGHASYPRAVRETLGAHVLHRTNKYLNNRLEQDHRGVKQRYYPMHGFGNFDSAARFCSAFDELRNYLCPRSTKGEPSLRSEQRRAFLDRLTALKTSVQATS</sequence>
<evidence type="ECO:0000256" key="1">
    <source>
        <dbReference type="ARBA" id="ARBA00022578"/>
    </source>
</evidence>
<dbReference type="PANTHER" id="PTHR35528:SF3">
    <property type="entry name" value="BLL1675 PROTEIN"/>
    <property type="match status" value="1"/>
</dbReference>
<feature type="domain" description="DDE" evidence="4">
    <location>
        <begin position="3"/>
        <end position="123"/>
    </location>
</feature>
<gene>
    <name evidence="5" type="ORF">KSB_66740</name>
</gene>
<comment type="caution">
    <text evidence="5">The sequence shown here is derived from an EMBL/GenBank/DDBJ whole genome shotgun (WGS) entry which is preliminary data.</text>
</comment>
<dbReference type="InterPro" id="IPR047930">
    <property type="entry name" value="Transpos_IS6"/>
</dbReference>
<evidence type="ECO:0000256" key="2">
    <source>
        <dbReference type="ARBA" id="ARBA00023125"/>
    </source>
</evidence>
<evidence type="ECO:0000259" key="4">
    <source>
        <dbReference type="Pfam" id="PF13610"/>
    </source>
</evidence>
<reference evidence="5 6" key="1">
    <citation type="journal article" date="2021" name="Int. J. Syst. Evol. Microbiol.">
        <title>Reticulibacter mediterranei gen. nov., sp. nov., within the new family Reticulibacteraceae fam. nov., and Ktedonospora formicarum gen. nov., sp. nov., Ktedonobacter robiniae sp. nov., Dictyobacter formicarum sp. nov. and Dictyobacter arantiisoli sp. nov., belonging to the class Ktedonobacteria.</title>
        <authorList>
            <person name="Yabe S."/>
            <person name="Zheng Y."/>
            <person name="Wang C.M."/>
            <person name="Sakai Y."/>
            <person name="Abe K."/>
            <person name="Yokota A."/>
            <person name="Donadio S."/>
            <person name="Cavaletti L."/>
            <person name="Monciardini P."/>
        </authorList>
    </citation>
    <scope>NUCLEOTIDE SEQUENCE [LARGE SCALE GENOMIC DNA]</scope>
    <source>
        <strain evidence="5 6">SOSP1-30</strain>
    </source>
</reference>
<dbReference type="Proteomes" id="UP000654345">
    <property type="component" value="Unassembled WGS sequence"/>
</dbReference>
<evidence type="ECO:0000313" key="6">
    <source>
        <dbReference type="Proteomes" id="UP000654345"/>
    </source>
</evidence>
<proteinExistence type="predicted"/>
<dbReference type="InterPro" id="IPR032874">
    <property type="entry name" value="DDE_dom"/>
</dbReference>
<keyword evidence="6" id="KW-1185">Reference proteome</keyword>
<dbReference type="InterPro" id="IPR052183">
    <property type="entry name" value="IS_Transposase"/>
</dbReference>
<evidence type="ECO:0000313" key="5">
    <source>
        <dbReference type="EMBL" id="GHO58199.1"/>
    </source>
</evidence>
<name>A0ABQ3UZC0_9CHLR</name>
<accession>A0ABQ3UZC0</accession>
<dbReference type="EMBL" id="BNJG01000002">
    <property type="protein sequence ID" value="GHO58199.1"/>
    <property type="molecule type" value="Genomic_DNA"/>
</dbReference>
<keyword evidence="2" id="KW-0238">DNA-binding</keyword>
<protein>
    <recommendedName>
        <fullName evidence="4">DDE domain-containing protein</fullName>
    </recommendedName>
</protein>
<dbReference type="NCBIfam" id="NF033587">
    <property type="entry name" value="transpos_IS6"/>
    <property type="match status" value="1"/>
</dbReference>
<dbReference type="Pfam" id="PF13610">
    <property type="entry name" value="DDE_Tnp_IS240"/>
    <property type="match status" value="1"/>
</dbReference>
<keyword evidence="1" id="KW-0815">Transposition</keyword>
<organism evidence="5 6">
    <name type="scientific">Ktedonobacter robiniae</name>
    <dbReference type="NCBI Taxonomy" id="2778365"/>
    <lineage>
        <taxon>Bacteria</taxon>
        <taxon>Bacillati</taxon>
        <taxon>Chloroflexota</taxon>
        <taxon>Ktedonobacteria</taxon>
        <taxon>Ktedonobacterales</taxon>
        <taxon>Ktedonobacteraceae</taxon>
        <taxon>Ktedonobacter</taxon>
    </lineage>
</organism>
<keyword evidence="3" id="KW-0233">DNA recombination</keyword>
<evidence type="ECO:0000256" key="3">
    <source>
        <dbReference type="ARBA" id="ARBA00023172"/>
    </source>
</evidence>